<gene>
    <name evidence="2" type="ORF">IAA19_03600</name>
</gene>
<feature type="transmembrane region" description="Helical" evidence="1">
    <location>
        <begin position="230"/>
        <end position="247"/>
    </location>
</feature>
<evidence type="ECO:0000313" key="3">
    <source>
        <dbReference type="Proteomes" id="UP000824062"/>
    </source>
</evidence>
<reference evidence="2" key="2">
    <citation type="submission" date="2021-04" db="EMBL/GenBank/DDBJ databases">
        <authorList>
            <person name="Gilroy R."/>
        </authorList>
    </citation>
    <scope>NUCLEOTIDE SEQUENCE</scope>
    <source>
        <strain evidence="2">ChiHjej12B11-14209</strain>
    </source>
</reference>
<dbReference type="GO" id="GO:0005886">
    <property type="term" value="C:plasma membrane"/>
    <property type="evidence" value="ECO:0007669"/>
    <property type="project" value="TreeGrafter"/>
</dbReference>
<dbReference type="Proteomes" id="UP000824062">
    <property type="component" value="Unassembled WGS sequence"/>
</dbReference>
<evidence type="ECO:0000256" key="1">
    <source>
        <dbReference type="SAM" id="Phobius"/>
    </source>
</evidence>
<keyword evidence="1" id="KW-1133">Transmembrane helix</keyword>
<proteinExistence type="predicted"/>
<protein>
    <submittedName>
        <fullName evidence="2">PTS system mannose/fructose/sorbose family transporter subunit IID</fullName>
    </submittedName>
</protein>
<accession>A0A9D2EZB9</accession>
<evidence type="ECO:0000313" key="2">
    <source>
        <dbReference type="EMBL" id="HIZ46090.1"/>
    </source>
</evidence>
<dbReference type="PANTHER" id="PTHR32502">
    <property type="entry name" value="N-ACETYLGALACTOSAMINE PERMEASE II COMPONENT-RELATED"/>
    <property type="match status" value="1"/>
</dbReference>
<dbReference type="AlphaFoldDB" id="A0A9D2EZB9"/>
<dbReference type="GO" id="GO:0009401">
    <property type="term" value="P:phosphoenolpyruvate-dependent sugar phosphotransferase system"/>
    <property type="evidence" value="ECO:0007669"/>
    <property type="project" value="InterPro"/>
</dbReference>
<feature type="transmembrane region" description="Helical" evidence="1">
    <location>
        <begin position="142"/>
        <end position="161"/>
    </location>
</feature>
<organism evidence="2 3">
    <name type="scientific">Candidatus Olsenella pullistercoris</name>
    <dbReference type="NCBI Taxonomy" id="2838712"/>
    <lineage>
        <taxon>Bacteria</taxon>
        <taxon>Bacillati</taxon>
        <taxon>Actinomycetota</taxon>
        <taxon>Coriobacteriia</taxon>
        <taxon>Coriobacteriales</taxon>
        <taxon>Atopobiaceae</taxon>
        <taxon>Olsenella</taxon>
    </lineage>
</organism>
<dbReference type="PANTHER" id="PTHR32502:SF26">
    <property type="entry name" value="PHOSPHOTRANSFERASE SYSTEM SUGAR-SPECIFIC EIID COMPONENT"/>
    <property type="match status" value="1"/>
</dbReference>
<sequence>MAEDTKRISLTKSDVNKVIARWYINCEISLNFERMQSIAFTDALLPALKKLYPNKDDLKDAMTRHMELFNTNATAGGLILGTVLAMEEEKANSIDSIPGESIIAVKTGLMGPCAAFGDSFSAGTITTLFILAACSLAQQGNFLGVLVLLLGTMVTLCELILTTKLTYKQGRSAIKNVLGSSLMNSVTEGANILGMTMMGVLTSSMVSLSLALQVTSGESTMVIQDQLNNLMPGLLQISVLFVYYLLISKKNVSIVKLVLGTLVVALVLAFFGIV</sequence>
<dbReference type="InterPro" id="IPR050303">
    <property type="entry name" value="GatZ_KbaZ_carbometab"/>
</dbReference>
<dbReference type="Pfam" id="PF03613">
    <property type="entry name" value="EIID-AGA"/>
    <property type="match status" value="1"/>
</dbReference>
<feature type="transmembrane region" description="Helical" evidence="1">
    <location>
        <begin position="190"/>
        <end position="210"/>
    </location>
</feature>
<dbReference type="EMBL" id="DXBM01000032">
    <property type="protein sequence ID" value="HIZ46090.1"/>
    <property type="molecule type" value="Genomic_DNA"/>
</dbReference>
<feature type="transmembrane region" description="Helical" evidence="1">
    <location>
        <begin position="254"/>
        <end position="273"/>
    </location>
</feature>
<keyword evidence="1" id="KW-0472">Membrane</keyword>
<reference evidence="2" key="1">
    <citation type="journal article" date="2021" name="PeerJ">
        <title>Extensive microbial diversity within the chicken gut microbiome revealed by metagenomics and culture.</title>
        <authorList>
            <person name="Gilroy R."/>
            <person name="Ravi A."/>
            <person name="Getino M."/>
            <person name="Pursley I."/>
            <person name="Horton D.L."/>
            <person name="Alikhan N.F."/>
            <person name="Baker D."/>
            <person name="Gharbi K."/>
            <person name="Hall N."/>
            <person name="Watson M."/>
            <person name="Adriaenssens E.M."/>
            <person name="Foster-Nyarko E."/>
            <person name="Jarju S."/>
            <person name="Secka A."/>
            <person name="Antonio M."/>
            <person name="Oren A."/>
            <person name="Chaudhuri R.R."/>
            <person name="La Ragione R."/>
            <person name="Hildebrand F."/>
            <person name="Pallen M.J."/>
        </authorList>
    </citation>
    <scope>NUCLEOTIDE SEQUENCE</scope>
    <source>
        <strain evidence="2">ChiHjej12B11-14209</strain>
    </source>
</reference>
<name>A0A9D2EZB9_9ACTN</name>
<comment type="caution">
    <text evidence="2">The sequence shown here is derived from an EMBL/GenBank/DDBJ whole genome shotgun (WGS) entry which is preliminary data.</text>
</comment>
<keyword evidence="1" id="KW-0812">Transmembrane</keyword>
<dbReference type="PROSITE" id="PS51108">
    <property type="entry name" value="PTS_EIID"/>
    <property type="match status" value="1"/>
</dbReference>
<dbReference type="InterPro" id="IPR004704">
    <property type="entry name" value="PTS_IID_man"/>
</dbReference>